<protein>
    <submittedName>
        <fullName evidence="1">Uncharacterized protein</fullName>
    </submittedName>
</protein>
<evidence type="ECO:0000313" key="2">
    <source>
        <dbReference type="Proteomes" id="UP000465221"/>
    </source>
</evidence>
<gene>
    <name evidence="1" type="ORF">IFM46972_09611</name>
</gene>
<organism evidence="1 2">
    <name type="scientific">Aspergillus udagawae</name>
    <dbReference type="NCBI Taxonomy" id="91492"/>
    <lineage>
        <taxon>Eukaryota</taxon>
        <taxon>Fungi</taxon>
        <taxon>Dikarya</taxon>
        <taxon>Ascomycota</taxon>
        <taxon>Pezizomycotina</taxon>
        <taxon>Eurotiomycetes</taxon>
        <taxon>Eurotiomycetidae</taxon>
        <taxon>Eurotiales</taxon>
        <taxon>Aspergillaceae</taxon>
        <taxon>Aspergillus</taxon>
        <taxon>Aspergillus subgen. Fumigati</taxon>
    </lineage>
</organism>
<name>A0A8H3S7M0_9EURO</name>
<dbReference type="EMBL" id="BLKC01000098">
    <property type="protein sequence ID" value="GFF52741.1"/>
    <property type="molecule type" value="Genomic_DNA"/>
</dbReference>
<sequence>MENLSEAARAVITSLQALPEAPELQRANIVIIGVSHFNTTPQDVDILIFDRDRAICTLDLRAKLASRFPDEFEDVPEPVSSCLNIPDRVKADFIPQELVPYLPANAVTLEKVDPNHLPFLSLQDLLVYKINSCSMRPTADKRYQDARDAQVLANIQSWQGTITLDDSQKQAVLSGLDEMSEYSRESRQWWESALGLSGSMTERFS</sequence>
<reference evidence="1 2" key="1">
    <citation type="submission" date="2020-01" db="EMBL/GenBank/DDBJ databases">
        <title>Draft genome sequence of Aspergillus udagawae IFM 46972.</title>
        <authorList>
            <person name="Takahashi H."/>
            <person name="Yaguchi T."/>
        </authorList>
    </citation>
    <scope>NUCLEOTIDE SEQUENCE [LARGE SCALE GENOMIC DNA]</scope>
    <source>
        <strain evidence="1 2">IFM 46972</strain>
    </source>
</reference>
<evidence type="ECO:0000313" key="1">
    <source>
        <dbReference type="EMBL" id="GFF52741.1"/>
    </source>
</evidence>
<accession>A0A8H3S7M0</accession>
<dbReference type="AlphaFoldDB" id="A0A8H3S7M0"/>
<comment type="caution">
    <text evidence="1">The sequence shown here is derived from an EMBL/GenBank/DDBJ whole genome shotgun (WGS) entry which is preliminary data.</text>
</comment>
<dbReference type="Proteomes" id="UP000465221">
    <property type="component" value="Unassembled WGS sequence"/>
</dbReference>
<proteinExistence type="predicted"/>